<comment type="caution">
    <text evidence="7">The sequence shown here is derived from an EMBL/GenBank/DDBJ whole genome shotgun (WGS) entry which is preliminary data.</text>
</comment>
<feature type="compositionally biased region" description="Basic and acidic residues" evidence="5">
    <location>
        <begin position="151"/>
        <end position="171"/>
    </location>
</feature>
<keyword evidence="3" id="KW-0408">Iron</keyword>
<dbReference type="EMBL" id="VSSQ01110722">
    <property type="protein sequence ID" value="MPN48413.1"/>
    <property type="molecule type" value="Genomic_DNA"/>
</dbReference>
<dbReference type="PROSITE" id="PS00198">
    <property type="entry name" value="4FE4S_FER_1"/>
    <property type="match status" value="2"/>
</dbReference>
<dbReference type="PANTHER" id="PTHR43687:SF1">
    <property type="entry name" value="FERREDOXIN III"/>
    <property type="match status" value="1"/>
</dbReference>
<dbReference type="AlphaFoldDB" id="A0A645IM76"/>
<gene>
    <name evidence="7" type="primary">rsxB_111</name>
    <name evidence="7" type="ORF">SDC9_196020</name>
</gene>
<reference evidence="7" key="1">
    <citation type="submission" date="2019-08" db="EMBL/GenBank/DDBJ databases">
        <authorList>
            <person name="Kucharzyk K."/>
            <person name="Murdoch R.W."/>
            <person name="Higgins S."/>
            <person name="Loffler F."/>
        </authorList>
    </citation>
    <scope>NUCLEOTIDE SEQUENCE</scope>
</reference>
<evidence type="ECO:0000256" key="2">
    <source>
        <dbReference type="ARBA" id="ARBA00022723"/>
    </source>
</evidence>
<dbReference type="Gene3D" id="3.30.70.20">
    <property type="match status" value="2"/>
</dbReference>
<dbReference type="GO" id="GO:0051539">
    <property type="term" value="F:4 iron, 4 sulfur cluster binding"/>
    <property type="evidence" value="ECO:0007669"/>
    <property type="project" value="UniProtKB-KW"/>
</dbReference>
<evidence type="ECO:0000256" key="4">
    <source>
        <dbReference type="ARBA" id="ARBA00023014"/>
    </source>
</evidence>
<dbReference type="CDD" id="cd10549">
    <property type="entry name" value="MtMvhB_like"/>
    <property type="match status" value="1"/>
</dbReference>
<dbReference type="InterPro" id="IPR050572">
    <property type="entry name" value="Fe-S_Ferredoxin"/>
</dbReference>
<evidence type="ECO:0000256" key="1">
    <source>
        <dbReference type="ARBA" id="ARBA00022485"/>
    </source>
</evidence>
<keyword evidence="4" id="KW-0411">Iron-sulfur</keyword>
<protein>
    <submittedName>
        <fullName evidence="7">Electron transport complex subunit RsxB</fullName>
    </submittedName>
</protein>
<accession>A0A645IM76</accession>
<dbReference type="GO" id="GO:0046872">
    <property type="term" value="F:metal ion binding"/>
    <property type="evidence" value="ECO:0007669"/>
    <property type="project" value="UniProtKB-KW"/>
</dbReference>
<organism evidence="7">
    <name type="scientific">bioreactor metagenome</name>
    <dbReference type="NCBI Taxonomy" id="1076179"/>
    <lineage>
        <taxon>unclassified sequences</taxon>
        <taxon>metagenomes</taxon>
        <taxon>ecological metagenomes</taxon>
    </lineage>
</organism>
<dbReference type="InterPro" id="IPR017896">
    <property type="entry name" value="4Fe4S_Fe-S-bd"/>
</dbReference>
<dbReference type="PROSITE" id="PS51379">
    <property type="entry name" value="4FE4S_FER_2"/>
    <property type="match status" value="3"/>
</dbReference>
<dbReference type="SUPFAM" id="SSF54862">
    <property type="entry name" value="4Fe-4S ferredoxins"/>
    <property type="match status" value="2"/>
</dbReference>
<evidence type="ECO:0000313" key="7">
    <source>
        <dbReference type="EMBL" id="MPN48413.1"/>
    </source>
</evidence>
<keyword evidence="2" id="KW-0479">Metal-binding</keyword>
<feature type="domain" description="4Fe-4S ferredoxin-type" evidence="6">
    <location>
        <begin position="82"/>
        <end position="110"/>
    </location>
</feature>
<feature type="region of interest" description="Disordered" evidence="5">
    <location>
        <begin position="133"/>
        <end position="171"/>
    </location>
</feature>
<proteinExistence type="predicted"/>
<keyword evidence="1" id="KW-0004">4Fe-4S</keyword>
<dbReference type="InterPro" id="IPR017900">
    <property type="entry name" value="4Fe4S_Fe_S_CS"/>
</dbReference>
<dbReference type="Pfam" id="PF00037">
    <property type="entry name" value="Fer4"/>
    <property type="match status" value="2"/>
</dbReference>
<feature type="domain" description="4Fe-4S ferredoxin-type" evidence="6">
    <location>
        <begin position="37"/>
        <end position="66"/>
    </location>
</feature>
<sequence length="171" mass="17861">MAVQLASGGARSCSYACLGLGSCKKACAFDAIEIQDGIAVIDKDKCVACGKCVSTCPKHIIEMLPAKNKIKVQCSSKDIGKNVMQVCSVGCIACKICEKNCPFDAIHVIDNLAVIDYDKCKACGICANKCPKGTITGKKPVPPAQAAPKAEAPKTEAPKEEAPAKEEAKAE</sequence>
<dbReference type="Pfam" id="PF12800">
    <property type="entry name" value="Fer4_4"/>
    <property type="match status" value="1"/>
</dbReference>
<dbReference type="PANTHER" id="PTHR43687">
    <property type="entry name" value="ADENYLYLSULFATE REDUCTASE, BETA SUBUNIT"/>
    <property type="match status" value="1"/>
</dbReference>
<evidence type="ECO:0000256" key="3">
    <source>
        <dbReference type="ARBA" id="ARBA00023004"/>
    </source>
</evidence>
<feature type="domain" description="4Fe-4S ferredoxin-type" evidence="6">
    <location>
        <begin position="111"/>
        <end position="140"/>
    </location>
</feature>
<name>A0A645IM76_9ZZZZ</name>
<evidence type="ECO:0000259" key="6">
    <source>
        <dbReference type="PROSITE" id="PS51379"/>
    </source>
</evidence>
<evidence type="ECO:0000256" key="5">
    <source>
        <dbReference type="SAM" id="MobiDB-lite"/>
    </source>
</evidence>